<sequence>MGREQKRRQEARKAKQLVQSGKAERRPLLPEEAADLFSAIDKGEVQSFGIARLAGLRLDDLHQAPWCFAWGPASRMTLADFAALRGRDSFVSALITAGADPSGVGVQVWEKLPRAYACWLARAAARLRLEATPDTCRCGGPGAEFPPCGHRCCARCFWSPFKDFVSGRLPELTCFCGQRLEDSSLEFPAQRRGILRLGPASGESCRTCRCRLPLSRDSDSACLNCAQPPFAAPKPAKPAERIASASSLCGDLSGLLPSCWRLWRRARTVRRWKSLPEELPQDLQERQKLQAAWDLKANGSGKRMAGAFKALSPAQVATEKLGLTRSARSERLRLAAEVGDARRVEALLEAGCDLDAPNAPRAS</sequence>
<evidence type="ECO:0008006" key="4">
    <source>
        <dbReference type="Google" id="ProtNLM"/>
    </source>
</evidence>
<protein>
    <recommendedName>
        <fullName evidence="4">Ankyrin repeat domain-containing protein</fullName>
    </recommendedName>
</protein>
<evidence type="ECO:0000256" key="1">
    <source>
        <dbReference type="SAM" id="MobiDB-lite"/>
    </source>
</evidence>
<accession>A0AA36NCZ6</accession>
<keyword evidence="3" id="KW-1185">Reference proteome</keyword>
<dbReference type="AlphaFoldDB" id="A0AA36NCZ6"/>
<name>A0AA36NCZ6_9DINO</name>
<feature type="compositionally biased region" description="Basic and acidic residues" evidence="1">
    <location>
        <begin position="1"/>
        <end position="13"/>
    </location>
</feature>
<evidence type="ECO:0000313" key="3">
    <source>
        <dbReference type="Proteomes" id="UP001178507"/>
    </source>
</evidence>
<gene>
    <name evidence="2" type="ORF">EVOR1521_LOCUS21685</name>
</gene>
<organism evidence="2 3">
    <name type="scientific">Effrenium voratum</name>
    <dbReference type="NCBI Taxonomy" id="2562239"/>
    <lineage>
        <taxon>Eukaryota</taxon>
        <taxon>Sar</taxon>
        <taxon>Alveolata</taxon>
        <taxon>Dinophyceae</taxon>
        <taxon>Suessiales</taxon>
        <taxon>Symbiodiniaceae</taxon>
        <taxon>Effrenium</taxon>
    </lineage>
</organism>
<feature type="region of interest" description="Disordered" evidence="1">
    <location>
        <begin position="1"/>
        <end position="24"/>
    </location>
</feature>
<dbReference type="EMBL" id="CAUJNA010003277">
    <property type="protein sequence ID" value="CAJ1397733.1"/>
    <property type="molecule type" value="Genomic_DNA"/>
</dbReference>
<reference evidence="2" key="1">
    <citation type="submission" date="2023-08" db="EMBL/GenBank/DDBJ databases">
        <authorList>
            <person name="Chen Y."/>
            <person name="Shah S."/>
            <person name="Dougan E. K."/>
            <person name="Thang M."/>
            <person name="Chan C."/>
        </authorList>
    </citation>
    <scope>NUCLEOTIDE SEQUENCE</scope>
</reference>
<dbReference type="Proteomes" id="UP001178507">
    <property type="component" value="Unassembled WGS sequence"/>
</dbReference>
<comment type="caution">
    <text evidence="2">The sequence shown here is derived from an EMBL/GenBank/DDBJ whole genome shotgun (WGS) entry which is preliminary data.</text>
</comment>
<proteinExistence type="predicted"/>
<evidence type="ECO:0000313" key="2">
    <source>
        <dbReference type="EMBL" id="CAJ1397733.1"/>
    </source>
</evidence>